<keyword evidence="1" id="KW-0732">Signal</keyword>
<sequence length="572" mass="60008">MTRRRHRSLAVLALAAFMAVLTGCTSLPVSGEVNVGLALDEADLDPDISQIAARPLAGASPGEIVEGFLDAALTPDNGWAIAREFLSPELAATWRPSESVTIDSGAGAREFTVDLDEEGDAAVSGDVRVLLDHQVARVDEDGAYAELPGDASVAAFKVARNEDGEWRITAAADGIVLDAEAFPQVFRRYSLQYFDQSWTHLVPDLRWYPRRQTIATTLTQSLLSGEPSEWLAPAVRSAFPGDVALASDSVPISPEKVATVELTAAAATLDATQLSRMRTQLEATLRPAGVTEARLLVNGRDLDAGRTVVDAGRQETSPVVLTGNEFGAYVGDEIVPVDGISDEIVALAPSVTSIDVAADDARAAVKLDSGLVYTVSDGRRDELDGRPGLIAPSMDPYGYTWSVPSASPHAVKAWRPEVTGVDVVGAFPEASSIAQLRVAADGVRAAAVVTIGSQRWIVLSAIVRDEAAEPVEFGPMHMVAQVEGAVLGMSWVGGDSLAVLVDDAQARLVLTQDVGGPGTYAAAPTGAQALSGGRTSAAVRILDEDGVLFAQRGTTWQMGLSDVLVLGTHAGQ</sequence>
<dbReference type="OrthoDB" id="3226781at2"/>
<feature type="domain" description="GerMN" evidence="2">
    <location>
        <begin position="215"/>
        <end position="306"/>
    </location>
</feature>
<feature type="signal peptide" evidence="1">
    <location>
        <begin position="1"/>
        <end position="22"/>
    </location>
</feature>
<dbReference type="Pfam" id="PF25976">
    <property type="entry name" value="LpqB_N"/>
    <property type="match status" value="1"/>
</dbReference>
<dbReference type="InterPro" id="IPR019606">
    <property type="entry name" value="GerMN"/>
</dbReference>
<dbReference type="PROSITE" id="PS51257">
    <property type="entry name" value="PROKAR_LIPOPROTEIN"/>
    <property type="match status" value="1"/>
</dbReference>
<evidence type="ECO:0000313" key="4">
    <source>
        <dbReference type="Proteomes" id="UP000321225"/>
    </source>
</evidence>
<accession>A0A511A9W8</accession>
<dbReference type="RefSeq" id="WP_147037653.1">
    <property type="nucleotide sequence ID" value="NZ_BJUW01000001.1"/>
</dbReference>
<dbReference type="AlphaFoldDB" id="A0A511A9W8"/>
<dbReference type="SMART" id="SM00909">
    <property type="entry name" value="Germane"/>
    <property type="match status" value="1"/>
</dbReference>
<dbReference type="Proteomes" id="UP000321225">
    <property type="component" value="Unassembled WGS sequence"/>
</dbReference>
<dbReference type="InterPro" id="IPR018910">
    <property type="entry name" value="LpqB_C"/>
</dbReference>
<dbReference type="InterPro" id="IPR059026">
    <property type="entry name" value="LpqB_N"/>
</dbReference>
<keyword evidence="4" id="KW-1185">Reference proteome</keyword>
<evidence type="ECO:0000256" key="1">
    <source>
        <dbReference type="SAM" id="SignalP"/>
    </source>
</evidence>
<dbReference type="Pfam" id="PF10646">
    <property type="entry name" value="Germane"/>
    <property type="match status" value="1"/>
</dbReference>
<name>A0A511A9W8_9MICO</name>
<keyword evidence="3" id="KW-0449">Lipoprotein</keyword>
<evidence type="ECO:0000259" key="2">
    <source>
        <dbReference type="SMART" id="SM00909"/>
    </source>
</evidence>
<feature type="chain" id="PRO_5038405162" evidence="1">
    <location>
        <begin position="23"/>
        <end position="572"/>
    </location>
</feature>
<reference evidence="3 4" key="1">
    <citation type="submission" date="2019-07" db="EMBL/GenBank/DDBJ databases">
        <title>Whole genome shotgun sequence of Microbacterium aerolatum NBRC 103071.</title>
        <authorList>
            <person name="Hosoyama A."/>
            <person name="Uohara A."/>
            <person name="Ohji S."/>
            <person name="Ichikawa N."/>
        </authorList>
    </citation>
    <scope>NUCLEOTIDE SEQUENCE [LARGE SCALE GENOMIC DNA]</scope>
    <source>
        <strain evidence="3 4">NBRC 103071</strain>
    </source>
</reference>
<evidence type="ECO:0000313" key="3">
    <source>
        <dbReference type="EMBL" id="GEK84985.1"/>
    </source>
</evidence>
<protein>
    <submittedName>
        <fullName evidence="3">Lipoprotein LpqB</fullName>
    </submittedName>
</protein>
<comment type="caution">
    <text evidence="3">The sequence shown here is derived from an EMBL/GenBank/DDBJ whole genome shotgun (WGS) entry which is preliminary data.</text>
</comment>
<dbReference type="Pfam" id="PF10647">
    <property type="entry name" value="Gmad1"/>
    <property type="match status" value="1"/>
</dbReference>
<organism evidence="3 4">
    <name type="scientific">Microbacterium aerolatum</name>
    <dbReference type="NCBI Taxonomy" id="153731"/>
    <lineage>
        <taxon>Bacteria</taxon>
        <taxon>Bacillati</taxon>
        <taxon>Actinomycetota</taxon>
        <taxon>Actinomycetes</taxon>
        <taxon>Micrococcales</taxon>
        <taxon>Microbacteriaceae</taxon>
        <taxon>Microbacterium</taxon>
    </lineage>
</organism>
<dbReference type="EMBL" id="BJUW01000001">
    <property type="protein sequence ID" value="GEK84985.1"/>
    <property type="molecule type" value="Genomic_DNA"/>
</dbReference>
<gene>
    <name evidence="3" type="primary">lpqB</name>
    <name evidence="3" type="ORF">MAE01_01610</name>
</gene>
<proteinExistence type="predicted"/>